<evidence type="ECO:0000256" key="2">
    <source>
        <dbReference type="ARBA" id="ARBA00022692"/>
    </source>
</evidence>
<proteinExistence type="predicted"/>
<dbReference type="InterPro" id="IPR007016">
    <property type="entry name" value="O-antigen_ligase-rel_domated"/>
</dbReference>
<name>A0A4Z0LWR8_9GAMM</name>
<dbReference type="EMBL" id="SRLE01000013">
    <property type="protein sequence ID" value="TGD71588.1"/>
    <property type="molecule type" value="Genomic_DNA"/>
</dbReference>
<feature type="transmembrane region" description="Helical" evidence="5">
    <location>
        <begin position="252"/>
        <end position="270"/>
    </location>
</feature>
<evidence type="ECO:0000256" key="5">
    <source>
        <dbReference type="SAM" id="Phobius"/>
    </source>
</evidence>
<keyword evidence="8" id="KW-1185">Reference proteome</keyword>
<comment type="subcellular location">
    <subcellularLocation>
        <location evidence="1">Membrane</location>
        <topology evidence="1">Multi-pass membrane protein</topology>
    </subcellularLocation>
</comment>
<feature type="transmembrane region" description="Helical" evidence="5">
    <location>
        <begin position="299"/>
        <end position="329"/>
    </location>
</feature>
<keyword evidence="4 5" id="KW-0472">Membrane</keyword>
<feature type="domain" description="O-antigen ligase-related" evidence="6">
    <location>
        <begin position="282"/>
        <end position="403"/>
    </location>
</feature>
<evidence type="ECO:0000313" key="8">
    <source>
        <dbReference type="Proteomes" id="UP000298050"/>
    </source>
</evidence>
<dbReference type="PANTHER" id="PTHR37422:SF13">
    <property type="entry name" value="LIPOPOLYSACCHARIDE BIOSYNTHESIS PROTEIN PA4999-RELATED"/>
    <property type="match status" value="1"/>
</dbReference>
<feature type="transmembrane region" description="Helical" evidence="5">
    <location>
        <begin position="153"/>
        <end position="170"/>
    </location>
</feature>
<dbReference type="OrthoDB" id="5722616at2"/>
<evidence type="ECO:0000256" key="4">
    <source>
        <dbReference type="ARBA" id="ARBA00023136"/>
    </source>
</evidence>
<feature type="transmembrane region" description="Helical" evidence="5">
    <location>
        <begin position="277"/>
        <end position="293"/>
    </location>
</feature>
<dbReference type="GO" id="GO:0016020">
    <property type="term" value="C:membrane"/>
    <property type="evidence" value="ECO:0007669"/>
    <property type="project" value="UniProtKB-SubCell"/>
</dbReference>
<dbReference type="PANTHER" id="PTHR37422">
    <property type="entry name" value="TEICHURONIC ACID BIOSYNTHESIS PROTEIN TUAE"/>
    <property type="match status" value="1"/>
</dbReference>
<evidence type="ECO:0000256" key="3">
    <source>
        <dbReference type="ARBA" id="ARBA00022989"/>
    </source>
</evidence>
<sequence length="488" mass="53819">MWATSSPPWWQMAGRAGCAKTCSKAPRWTCSTRRPPARQWSPTPTCNAPPTRYRPCCGKNWGSPDAGPLLAGCDYAILAPAIERHPSRPMTIINRLRNYLLDGGMLYLYGAFIAGYFLLPMAAGHRRLYYFLVLPASCLLAPELLAFLRGNRLAHLVLLYAGYMLASLAWSSGLTAAGALEVLLHGVSVLSFVALSGYLWVRYPVRIGRLQRWTLWLAAAAATVSIVIWYAGHPFPASRLEPLGVMHDPNEGGSVYGLCFIYALYCLLGAQERRERVLCAALAAVLLALVLFTQSRTALMAVCAGLLVLAGWRALGLIALAGVASWALLASNAMLWKERVLTFSYRPGIWQRVIEDATEHPWFGRGYLADTAVPAYGKVFNHAHDSYLATVRDGGLVGLALLLAMLGLAALWAWRLRRDYGQKLYLALLVYGATCISMDFDRLLVQPKEIWLFFWLPVALVMASWSKYQQRPAHAGGQFPQGDRQAPG</sequence>
<feature type="transmembrane region" description="Helical" evidence="5">
    <location>
        <begin position="213"/>
        <end position="232"/>
    </location>
</feature>
<evidence type="ECO:0000256" key="1">
    <source>
        <dbReference type="ARBA" id="ARBA00004141"/>
    </source>
</evidence>
<evidence type="ECO:0000313" key="7">
    <source>
        <dbReference type="EMBL" id="TGD71588.1"/>
    </source>
</evidence>
<dbReference type="InterPro" id="IPR051533">
    <property type="entry name" value="WaaL-like"/>
</dbReference>
<comment type="caution">
    <text evidence="7">The sequence shown here is derived from an EMBL/GenBank/DDBJ whole genome shotgun (WGS) entry which is preliminary data.</text>
</comment>
<feature type="transmembrane region" description="Helical" evidence="5">
    <location>
        <begin position="396"/>
        <end position="414"/>
    </location>
</feature>
<dbReference type="AlphaFoldDB" id="A0A4Z0LWR8"/>
<feature type="transmembrane region" description="Helical" evidence="5">
    <location>
        <begin position="128"/>
        <end position="146"/>
    </location>
</feature>
<dbReference type="GO" id="GO:0016874">
    <property type="term" value="F:ligase activity"/>
    <property type="evidence" value="ECO:0007669"/>
    <property type="project" value="UniProtKB-KW"/>
</dbReference>
<organism evidence="7 8">
    <name type="scientific">Mangrovimicrobium sediminis</name>
    <dbReference type="NCBI Taxonomy" id="2562682"/>
    <lineage>
        <taxon>Bacteria</taxon>
        <taxon>Pseudomonadati</taxon>
        <taxon>Pseudomonadota</taxon>
        <taxon>Gammaproteobacteria</taxon>
        <taxon>Cellvibrionales</taxon>
        <taxon>Halieaceae</taxon>
        <taxon>Mangrovimicrobium</taxon>
    </lineage>
</organism>
<feature type="transmembrane region" description="Helical" evidence="5">
    <location>
        <begin position="182"/>
        <end position="201"/>
    </location>
</feature>
<accession>A0A4Z0LWR8</accession>
<feature type="transmembrane region" description="Helical" evidence="5">
    <location>
        <begin position="99"/>
        <end position="122"/>
    </location>
</feature>
<dbReference type="Proteomes" id="UP000298050">
    <property type="component" value="Unassembled WGS sequence"/>
</dbReference>
<keyword evidence="7" id="KW-0436">Ligase</keyword>
<evidence type="ECO:0000259" key="6">
    <source>
        <dbReference type="Pfam" id="PF04932"/>
    </source>
</evidence>
<dbReference type="Pfam" id="PF04932">
    <property type="entry name" value="Wzy_C"/>
    <property type="match status" value="1"/>
</dbReference>
<protein>
    <submittedName>
        <fullName evidence="7">O-antigen ligase domain-containing protein</fullName>
    </submittedName>
</protein>
<keyword evidence="2 5" id="KW-0812">Transmembrane</keyword>
<reference evidence="7 8" key="1">
    <citation type="submission" date="2019-04" db="EMBL/GenBank/DDBJ databases">
        <title>Taxonomy of novel Haliea sp. from mangrove soil of West Coast of India.</title>
        <authorList>
            <person name="Verma A."/>
            <person name="Kumar P."/>
            <person name="Krishnamurthi S."/>
        </authorList>
    </citation>
    <scope>NUCLEOTIDE SEQUENCE [LARGE SCALE GENOMIC DNA]</scope>
    <source>
        <strain evidence="7 8">SAOS-164</strain>
    </source>
</reference>
<feature type="transmembrane region" description="Helical" evidence="5">
    <location>
        <begin position="450"/>
        <end position="468"/>
    </location>
</feature>
<keyword evidence="3 5" id="KW-1133">Transmembrane helix</keyword>
<gene>
    <name evidence="7" type="ORF">E4634_18275</name>
</gene>